<keyword evidence="6" id="KW-1133">Transmembrane helix</keyword>
<feature type="transmembrane region" description="Helical" evidence="6">
    <location>
        <begin position="100"/>
        <end position="120"/>
    </location>
</feature>
<feature type="transmembrane region" description="Helical" evidence="6">
    <location>
        <begin position="126"/>
        <end position="144"/>
    </location>
</feature>
<dbReference type="PRINTS" id="PR00344">
    <property type="entry name" value="BCTRLSENSOR"/>
</dbReference>
<dbReference type="PANTHER" id="PTHR43547:SF2">
    <property type="entry name" value="HYBRID SIGNAL TRANSDUCTION HISTIDINE KINASE C"/>
    <property type="match status" value="1"/>
</dbReference>
<evidence type="ECO:0000313" key="8">
    <source>
        <dbReference type="EMBL" id="QEC64706.1"/>
    </source>
</evidence>
<dbReference type="CDD" id="cd00082">
    <property type="entry name" value="HisKA"/>
    <property type="match status" value="1"/>
</dbReference>
<dbReference type="RefSeq" id="WP_147033540.1">
    <property type="nucleotide sequence ID" value="NZ_CP042436.1"/>
</dbReference>
<evidence type="ECO:0000256" key="6">
    <source>
        <dbReference type="SAM" id="Phobius"/>
    </source>
</evidence>
<evidence type="ECO:0000259" key="7">
    <source>
        <dbReference type="PROSITE" id="PS50109"/>
    </source>
</evidence>
<feature type="transmembrane region" description="Helical" evidence="6">
    <location>
        <begin position="175"/>
        <end position="196"/>
    </location>
</feature>
<dbReference type="InterPro" id="IPR036097">
    <property type="entry name" value="HisK_dim/P_sf"/>
</dbReference>
<dbReference type="CDD" id="cd00075">
    <property type="entry name" value="HATPase"/>
    <property type="match status" value="1"/>
</dbReference>
<dbReference type="Proteomes" id="UP000321479">
    <property type="component" value="Chromosome"/>
</dbReference>
<dbReference type="InterPro" id="IPR004358">
    <property type="entry name" value="Sig_transdc_His_kin-like_C"/>
</dbReference>
<evidence type="ECO:0000256" key="3">
    <source>
        <dbReference type="ARBA" id="ARBA00022553"/>
    </source>
</evidence>
<dbReference type="PANTHER" id="PTHR43547">
    <property type="entry name" value="TWO-COMPONENT HISTIDINE KINASE"/>
    <property type="match status" value="1"/>
</dbReference>
<dbReference type="GO" id="GO:0000155">
    <property type="term" value="F:phosphorelay sensor kinase activity"/>
    <property type="evidence" value="ECO:0007669"/>
    <property type="project" value="InterPro"/>
</dbReference>
<dbReference type="SUPFAM" id="SSF47384">
    <property type="entry name" value="Homodimeric domain of signal transducing histidine kinase"/>
    <property type="match status" value="1"/>
</dbReference>
<dbReference type="InterPro" id="IPR003661">
    <property type="entry name" value="HisK_dim/P_dom"/>
</dbReference>
<feature type="transmembrane region" description="Helical" evidence="6">
    <location>
        <begin position="68"/>
        <end position="88"/>
    </location>
</feature>
<organism evidence="8 9">
    <name type="scientific">Mucilaginibacter ginsenosidivorans</name>
    <dbReference type="NCBI Taxonomy" id="398053"/>
    <lineage>
        <taxon>Bacteria</taxon>
        <taxon>Pseudomonadati</taxon>
        <taxon>Bacteroidota</taxon>
        <taxon>Sphingobacteriia</taxon>
        <taxon>Sphingobacteriales</taxon>
        <taxon>Sphingobacteriaceae</taxon>
        <taxon>Mucilaginibacter</taxon>
    </lineage>
</organism>
<dbReference type="AlphaFoldDB" id="A0A5B8V2D8"/>
<keyword evidence="6" id="KW-0812">Transmembrane</keyword>
<proteinExistence type="predicted"/>
<evidence type="ECO:0000313" key="9">
    <source>
        <dbReference type="Proteomes" id="UP000321479"/>
    </source>
</evidence>
<dbReference type="InterPro" id="IPR003594">
    <property type="entry name" value="HATPase_dom"/>
</dbReference>
<dbReference type="InterPro" id="IPR036890">
    <property type="entry name" value="HATPase_C_sf"/>
</dbReference>
<dbReference type="Pfam" id="PF00512">
    <property type="entry name" value="HisKA"/>
    <property type="match status" value="1"/>
</dbReference>
<accession>A0A5B8V2D8</accession>
<dbReference type="KEGG" id="mgin:FRZ54_19775"/>
<evidence type="ECO:0000256" key="2">
    <source>
        <dbReference type="ARBA" id="ARBA00012438"/>
    </source>
</evidence>
<dbReference type="EMBL" id="CP042436">
    <property type="protein sequence ID" value="QEC64706.1"/>
    <property type="molecule type" value="Genomic_DNA"/>
</dbReference>
<evidence type="ECO:0000256" key="4">
    <source>
        <dbReference type="ARBA" id="ARBA00022679"/>
    </source>
</evidence>
<keyword evidence="5 8" id="KW-0418">Kinase</keyword>
<evidence type="ECO:0000256" key="5">
    <source>
        <dbReference type="ARBA" id="ARBA00022777"/>
    </source>
</evidence>
<dbReference type="Gene3D" id="3.30.565.10">
    <property type="entry name" value="Histidine kinase-like ATPase, C-terminal domain"/>
    <property type="match status" value="1"/>
</dbReference>
<reference evidence="8 9" key="1">
    <citation type="journal article" date="2017" name="Curr. Microbiol.">
        <title>Mucilaginibacter ginsenosidivorans sp. nov., Isolated from Soil of Ginseng Field.</title>
        <authorList>
            <person name="Kim M.M."/>
            <person name="Siddiqi M.Z."/>
            <person name="Im W.T."/>
        </authorList>
    </citation>
    <scope>NUCLEOTIDE SEQUENCE [LARGE SCALE GENOMIC DNA]</scope>
    <source>
        <strain evidence="8 9">Gsoil 3017</strain>
    </source>
</reference>
<keyword evidence="3" id="KW-0597">Phosphoprotein</keyword>
<dbReference type="FunFam" id="3.30.565.10:FF:000006">
    <property type="entry name" value="Sensor histidine kinase WalK"/>
    <property type="match status" value="1"/>
</dbReference>
<dbReference type="SMART" id="SM00388">
    <property type="entry name" value="HisKA"/>
    <property type="match status" value="1"/>
</dbReference>
<dbReference type="OrthoDB" id="9757990at2"/>
<keyword evidence="9" id="KW-1185">Reference proteome</keyword>
<keyword evidence="4" id="KW-0808">Transferase</keyword>
<protein>
    <recommendedName>
        <fullName evidence="2">histidine kinase</fullName>
        <ecNumber evidence="2">2.7.13.3</ecNumber>
    </recommendedName>
</protein>
<dbReference type="SUPFAM" id="SSF55874">
    <property type="entry name" value="ATPase domain of HSP90 chaperone/DNA topoisomerase II/histidine kinase"/>
    <property type="match status" value="1"/>
</dbReference>
<feature type="transmembrane region" description="Helical" evidence="6">
    <location>
        <begin position="151"/>
        <end position="169"/>
    </location>
</feature>
<keyword evidence="6" id="KW-0472">Membrane</keyword>
<evidence type="ECO:0000256" key="1">
    <source>
        <dbReference type="ARBA" id="ARBA00000085"/>
    </source>
</evidence>
<comment type="catalytic activity">
    <reaction evidence="1">
        <text>ATP + protein L-histidine = ADP + protein N-phospho-L-histidine.</text>
        <dbReference type="EC" id="2.7.13.3"/>
    </reaction>
</comment>
<dbReference type="Pfam" id="PF02518">
    <property type="entry name" value="HATPase_c"/>
    <property type="match status" value="1"/>
</dbReference>
<sequence length="443" mass="51065">MTNQPYKRVSGKSRSAYRDYYTLKNLGAVRTGSIIFLILNIILRILYFIFPESLTRAQNYPEFNYTNWLYICITPLFWGGSYLFIYLFNRQKKTDMVMGLFVFAFAFYIIFCGMYSSFIATSDPRNALTLYLTALSIISVVFVLENVETIILIVMTELVFTYLLYYTAAEPMEMVYDQIISFTLLFCFYFISRYFYSYKSTYFIQLMDIRDKNIAIEKGNAFKNEILGMVAHDLRNPIGAIETIAMMMEMEDVDKDTHENLEMIKTSCAKARGIVADLLDAASNENINIIDTQRTELNHFLKRIIGDWKAQKNGKGNIVLIGSKNQLFAEINAEKFQRVMDNLITNALKFSKENGKIDIYLSEKDKYAIIEVRDYGVGIPHDMLPHIFERFSKARRPGVRGEQSTGLGLSISKQIIENHNGTIEVMSEEKKGSTFTIKLPIVE</sequence>
<feature type="transmembrane region" description="Helical" evidence="6">
    <location>
        <begin position="21"/>
        <end position="48"/>
    </location>
</feature>
<dbReference type="Gene3D" id="1.10.287.130">
    <property type="match status" value="1"/>
</dbReference>
<dbReference type="InterPro" id="IPR005467">
    <property type="entry name" value="His_kinase_dom"/>
</dbReference>
<dbReference type="SMART" id="SM00387">
    <property type="entry name" value="HATPase_c"/>
    <property type="match status" value="1"/>
</dbReference>
<gene>
    <name evidence="8" type="ORF">FRZ54_19775</name>
</gene>
<name>A0A5B8V2D8_9SPHI</name>
<dbReference type="EC" id="2.7.13.3" evidence="2"/>
<feature type="domain" description="Histidine kinase" evidence="7">
    <location>
        <begin position="229"/>
        <end position="443"/>
    </location>
</feature>
<dbReference type="PROSITE" id="PS50109">
    <property type="entry name" value="HIS_KIN"/>
    <property type="match status" value="1"/>
</dbReference>